<reference evidence="1" key="2">
    <citation type="submission" date="2023-06" db="EMBL/GenBank/DDBJ databases">
        <authorList>
            <person name="Lucena T."/>
            <person name="Sun Q."/>
        </authorList>
    </citation>
    <scope>NUCLEOTIDE SEQUENCE</scope>
    <source>
        <strain evidence="1">CECT 7703</strain>
    </source>
</reference>
<dbReference type="Pfam" id="PF22281">
    <property type="entry name" value="DUF6959"/>
    <property type="match status" value="1"/>
</dbReference>
<dbReference type="Proteomes" id="UP001180081">
    <property type="component" value="Unassembled WGS sequence"/>
</dbReference>
<protein>
    <submittedName>
        <fullName evidence="1">Uncharacterized protein</fullName>
    </submittedName>
</protein>
<organism evidence="1 2">
    <name type="scientific">Chitinimonas viridis</name>
    <dbReference type="NCBI Taxonomy" id="664880"/>
    <lineage>
        <taxon>Bacteria</taxon>
        <taxon>Pseudomonadati</taxon>
        <taxon>Pseudomonadota</taxon>
        <taxon>Betaproteobacteria</taxon>
        <taxon>Neisseriales</taxon>
        <taxon>Chitinibacteraceae</taxon>
        <taxon>Chitinimonas</taxon>
    </lineage>
</organism>
<comment type="caution">
    <text evidence="1">The sequence shown here is derived from an EMBL/GenBank/DDBJ whole genome shotgun (WGS) entry which is preliminary data.</text>
</comment>
<accession>A0ABT8B7H1</accession>
<sequence length="94" mass="10621">MSDDDMNTHALLLSDPVNFAVVQLPDRKFPGVVCQGDTLNSLVQALDSMMQALKDRDLDEVEGQIRNMREVLSSAQTYYESVCLTHEMDLPYLK</sequence>
<dbReference type="InterPro" id="IPR053801">
    <property type="entry name" value="DUF6959"/>
</dbReference>
<proteinExistence type="predicted"/>
<name>A0ABT8B7H1_9NEIS</name>
<evidence type="ECO:0000313" key="1">
    <source>
        <dbReference type="EMBL" id="MDN3577965.1"/>
    </source>
</evidence>
<evidence type="ECO:0000313" key="2">
    <source>
        <dbReference type="Proteomes" id="UP001180081"/>
    </source>
</evidence>
<keyword evidence="2" id="KW-1185">Reference proteome</keyword>
<gene>
    <name evidence="1" type="ORF">QWZ03_14440</name>
</gene>
<dbReference type="RefSeq" id="WP_290333369.1">
    <property type="nucleotide sequence ID" value="NZ_JAUFPU010000018.1"/>
</dbReference>
<dbReference type="EMBL" id="JAUFPU010000018">
    <property type="protein sequence ID" value="MDN3577965.1"/>
    <property type="molecule type" value="Genomic_DNA"/>
</dbReference>
<reference evidence="1" key="1">
    <citation type="journal article" date="2014" name="Int. J. Syst. Evol. Microbiol.">
        <title>Complete genome of a new Firmicutes species belonging to the dominant human colonic microbiota ('Ruminococcus bicirculans') reveals two chromosomes and a selective capacity to utilize plant glucans.</title>
        <authorList>
            <consortium name="NISC Comparative Sequencing Program"/>
            <person name="Wegmann U."/>
            <person name="Louis P."/>
            <person name="Goesmann A."/>
            <person name="Henrissat B."/>
            <person name="Duncan S.H."/>
            <person name="Flint H.J."/>
        </authorList>
    </citation>
    <scope>NUCLEOTIDE SEQUENCE</scope>
    <source>
        <strain evidence="1">CECT 7703</strain>
    </source>
</reference>